<protein>
    <recommendedName>
        <fullName evidence="4">Mini-ribonuclease 3</fullName>
        <shortName evidence="4">Mini-3</shortName>
        <shortName evidence="4">Mini-RNase 3</shortName>
        <ecNumber evidence="4">3.1.26.-</ecNumber>
    </recommendedName>
    <alternativeName>
        <fullName evidence="4">Mini-RNase III</fullName>
        <shortName evidence="4">Mini-III</shortName>
    </alternativeName>
</protein>
<comment type="subcellular location">
    <subcellularLocation>
        <location evidence="4">Cytoplasm</location>
    </subcellularLocation>
</comment>
<evidence type="ECO:0000259" key="5">
    <source>
        <dbReference type="Pfam" id="PF00636"/>
    </source>
</evidence>
<gene>
    <name evidence="4" type="primary">mrnC</name>
    <name evidence="6" type="ORF">J0J69_09505</name>
    <name evidence="7" type="ORF">J0J70_04385</name>
</gene>
<keyword evidence="4" id="KW-0460">Magnesium</keyword>
<sequence>MEVNQMNSTMLAFVGDSYYDLKVREMLCRRGINKPNRLHQLAVKYVSAHAQATTLAYLIEQNLLTEKELEVVKKGRNTKSRSVPKNTDVLTYTHSTAFEALIGYLYLTEQAQRLDEIVSYSIEFKDGVTN</sequence>
<dbReference type="RefSeq" id="WP_055243087.1">
    <property type="nucleotide sequence ID" value="NZ_CP071249.1"/>
</dbReference>
<dbReference type="AlphaFoldDB" id="A0A9Q9CMF1"/>
<dbReference type="EMBL" id="CP071249">
    <property type="protein sequence ID" value="UUF05315.1"/>
    <property type="molecule type" value="Genomic_DNA"/>
</dbReference>
<keyword evidence="8" id="KW-1185">Reference proteome</keyword>
<dbReference type="GO" id="GO:0005737">
    <property type="term" value="C:cytoplasm"/>
    <property type="evidence" value="ECO:0007669"/>
    <property type="project" value="UniProtKB-SubCell"/>
</dbReference>
<dbReference type="EC" id="3.1.26.-" evidence="4"/>
<feature type="active site" evidence="4">
    <location>
        <position position="16"/>
    </location>
</feature>
<comment type="function">
    <text evidence="4">Involved in correct processing of both the 5' and 3' ends of 23S rRNA precursor. Processes 30S rRNA precursor transcript even in absence of ribonuclease 3 (Rnc); Rnc processes 30S rRNA into smaller rRNA precursors.</text>
</comment>
<comment type="subunit">
    <text evidence="4">Homodimer.</text>
</comment>
<dbReference type="PANTHER" id="PTHR34276">
    <property type="entry name" value="MINI-RIBONUCLEASE 3"/>
    <property type="match status" value="1"/>
</dbReference>
<dbReference type="InterPro" id="IPR000999">
    <property type="entry name" value="RNase_III_dom"/>
</dbReference>
<keyword evidence="1 4" id="KW-0540">Nuclease</keyword>
<dbReference type="InterPro" id="IPR036389">
    <property type="entry name" value="RNase_III_sf"/>
</dbReference>
<dbReference type="EMBL" id="CP071250">
    <property type="protein sequence ID" value="UUF09234.1"/>
    <property type="molecule type" value="Genomic_DNA"/>
</dbReference>
<dbReference type="GO" id="GO:0019843">
    <property type="term" value="F:rRNA binding"/>
    <property type="evidence" value="ECO:0007669"/>
    <property type="project" value="UniProtKB-UniRule"/>
</dbReference>
<keyword evidence="3 4" id="KW-0378">Hydrolase</keyword>
<organism evidence="7 9">
    <name type="scientific">Turicibacter bilis</name>
    <dbReference type="NCBI Taxonomy" id="2735723"/>
    <lineage>
        <taxon>Bacteria</taxon>
        <taxon>Bacillati</taxon>
        <taxon>Bacillota</taxon>
        <taxon>Erysipelotrichia</taxon>
        <taxon>Erysipelotrichales</taxon>
        <taxon>Turicibacteraceae</taxon>
        <taxon>Turicibacter</taxon>
    </lineage>
</organism>
<dbReference type="SUPFAM" id="SSF69065">
    <property type="entry name" value="RNase III domain-like"/>
    <property type="match status" value="1"/>
</dbReference>
<accession>A0A9Q9CMF1</accession>
<keyword evidence="2 4" id="KW-0255">Endonuclease</keyword>
<evidence type="ECO:0000256" key="1">
    <source>
        <dbReference type="ARBA" id="ARBA00022722"/>
    </source>
</evidence>
<feature type="domain" description="RNase III" evidence="5">
    <location>
        <begin position="11"/>
        <end position="109"/>
    </location>
</feature>
<evidence type="ECO:0000256" key="3">
    <source>
        <dbReference type="ARBA" id="ARBA00022801"/>
    </source>
</evidence>
<keyword evidence="4" id="KW-0698">rRNA processing</keyword>
<dbReference type="PIRSF" id="PIRSF005520">
    <property type="entry name" value="UCP005520"/>
    <property type="match status" value="1"/>
</dbReference>
<dbReference type="GO" id="GO:0004525">
    <property type="term" value="F:ribonuclease III activity"/>
    <property type="evidence" value="ECO:0007669"/>
    <property type="project" value="InterPro"/>
</dbReference>
<evidence type="ECO:0000313" key="8">
    <source>
        <dbReference type="Proteomes" id="UP001058016"/>
    </source>
</evidence>
<dbReference type="Pfam" id="PF00636">
    <property type="entry name" value="Ribonuclease_3"/>
    <property type="match status" value="1"/>
</dbReference>
<comment type="similarity">
    <text evidence="4">Belongs to the MrnC RNase family.</text>
</comment>
<name>A0A9Q9CMF1_9FIRM</name>
<dbReference type="Proteomes" id="UP001058072">
    <property type="component" value="Chromosome"/>
</dbReference>
<keyword evidence="4" id="KW-0690">Ribosome biogenesis</keyword>
<keyword evidence="4" id="KW-0694">RNA-binding</keyword>
<keyword evidence="4" id="KW-0963">Cytoplasm</keyword>
<evidence type="ECO:0000313" key="6">
    <source>
        <dbReference type="EMBL" id="UUF05315.1"/>
    </source>
</evidence>
<comment type="cofactor">
    <cofactor evidence="4">
        <name>Mg(2+)</name>
        <dbReference type="ChEBI" id="CHEBI:18420"/>
    </cofactor>
</comment>
<dbReference type="Proteomes" id="UP001058016">
    <property type="component" value="Chromosome"/>
</dbReference>
<reference evidence="7 8" key="1">
    <citation type="submission" date="2021-03" db="EMBL/GenBank/DDBJ databases">
        <title>Comparative Genomics and Metabolomics in the genus Turicibacter.</title>
        <authorList>
            <person name="Maki J."/>
            <person name="Looft T."/>
        </authorList>
    </citation>
    <scope>NUCLEOTIDE SEQUENCE</scope>
    <source>
        <strain evidence="7">ISU324</strain>
        <strain evidence="6 8">MMM721</strain>
    </source>
</reference>
<evidence type="ECO:0000256" key="2">
    <source>
        <dbReference type="ARBA" id="ARBA00022759"/>
    </source>
</evidence>
<dbReference type="PANTHER" id="PTHR34276:SF1">
    <property type="entry name" value="MINI-RIBONUCLEASE 3"/>
    <property type="match status" value="1"/>
</dbReference>
<proteinExistence type="inferred from homology"/>
<evidence type="ECO:0000313" key="9">
    <source>
        <dbReference type="Proteomes" id="UP001058072"/>
    </source>
</evidence>
<dbReference type="InterPro" id="IPR008226">
    <property type="entry name" value="Mini3_fam"/>
</dbReference>
<evidence type="ECO:0000256" key="4">
    <source>
        <dbReference type="HAMAP-Rule" id="MF_01468"/>
    </source>
</evidence>
<keyword evidence="4" id="KW-0699">rRNA-binding</keyword>
<dbReference type="GO" id="GO:0006364">
    <property type="term" value="P:rRNA processing"/>
    <property type="evidence" value="ECO:0007669"/>
    <property type="project" value="UniProtKB-UniRule"/>
</dbReference>
<dbReference type="HAMAP" id="MF_01468">
    <property type="entry name" value="RNase_Mini_III"/>
    <property type="match status" value="1"/>
</dbReference>
<evidence type="ECO:0000313" key="7">
    <source>
        <dbReference type="EMBL" id="UUF09234.1"/>
    </source>
</evidence>
<dbReference type="Gene3D" id="1.10.1520.10">
    <property type="entry name" value="Ribonuclease III domain"/>
    <property type="match status" value="1"/>
</dbReference>